<keyword evidence="3" id="KW-0238">DNA-binding</keyword>
<dbReference type="EMBL" id="BAAAQN010000024">
    <property type="protein sequence ID" value="GAA2037276.1"/>
    <property type="molecule type" value="Genomic_DNA"/>
</dbReference>
<comment type="caution">
    <text evidence="5">The sequence shown here is derived from an EMBL/GenBank/DDBJ whole genome shotgun (WGS) entry which is preliminary data.</text>
</comment>
<gene>
    <name evidence="5" type="ORF">GCM10009839_43130</name>
</gene>
<dbReference type="Gene3D" id="6.10.140.850">
    <property type="match status" value="1"/>
</dbReference>
<dbReference type="InterPro" id="IPR036390">
    <property type="entry name" value="WH_DNA-bd_sf"/>
</dbReference>
<dbReference type="InterPro" id="IPR005650">
    <property type="entry name" value="BlaI_family"/>
</dbReference>
<dbReference type="SUPFAM" id="SSF46785">
    <property type="entry name" value="Winged helix' DNA-binding domain"/>
    <property type="match status" value="1"/>
</dbReference>
<evidence type="ECO:0000256" key="2">
    <source>
        <dbReference type="ARBA" id="ARBA00023015"/>
    </source>
</evidence>
<keyword evidence="6" id="KW-1185">Reference proteome</keyword>
<dbReference type="Gene3D" id="1.10.10.10">
    <property type="entry name" value="Winged helix-like DNA-binding domain superfamily/Winged helix DNA-binding domain"/>
    <property type="match status" value="1"/>
</dbReference>
<evidence type="ECO:0000256" key="4">
    <source>
        <dbReference type="ARBA" id="ARBA00023163"/>
    </source>
</evidence>
<evidence type="ECO:0000313" key="6">
    <source>
        <dbReference type="Proteomes" id="UP001500751"/>
    </source>
</evidence>
<dbReference type="InterPro" id="IPR036388">
    <property type="entry name" value="WH-like_DNA-bd_sf"/>
</dbReference>
<evidence type="ECO:0000256" key="1">
    <source>
        <dbReference type="ARBA" id="ARBA00011046"/>
    </source>
</evidence>
<sequence>MANERARTPRGTPRRLGDLERAVMDVLWTEPEGCTAQELVDRLAARDGGTELAATTVLTVLDRLRRKDFVDRERAGRAHRYRAVSARDDVVAASMLAALETTDDRRSALVRFAGAVSPEEAALLREALAELEE</sequence>
<dbReference type="Proteomes" id="UP001500751">
    <property type="component" value="Unassembled WGS sequence"/>
</dbReference>
<evidence type="ECO:0000313" key="5">
    <source>
        <dbReference type="EMBL" id="GAA2037276.1"/>
    </source>
</evidence>
<dbReference type="Pfam" id="PF03965">
    <property type="entry name" value="Penicillinase_R"/>
    <property type="match status" value="1"/>
</dbReference>
<dbReference type="RefSeq" id="WP_344667427.1">
    <property type="nucleotide sequence ID" value="NZ_BAAAQN010000024.1"/>
</dbReference>
<keyword evidence="4" id="KW-0804">Transcription</keyword>
<protein>
    <submittedName>
        <fullName evidence="5">BlaI/MecI/CopY family transcriptional regulator</fullName>
    </submittedName>
</protein>
<proteinExistence type="inferred from homology"/>
<organism evidence="5 6">
    <name type="scientific">Catenulispora yoronensis</name>
    <dbReference type="NCBI Taxonomy" id="450799"/>
    <lineage>
        <taxon>Bacteria</taxon>
        <taxon>Bacillati</taxon>
        <taxon>Actinomycetota</taxon>
        <taxon>Actinomycetes</taxon>
        <taxon>Catenulisporales</taxon>
        <taxon>Catenulisporaceae</taxon>
        <taxon>Catenulispora</taxon>
    </lineage>
</organism>
<accession>A0ABN2UJ31</accession>
<keyword evidence="2" id="KW-0805">Transcription regulation</keyword>
<reference evidence="5 6" key="1">
    <citation type="journal article" date="2019" name="Int. J. Syst. Evol. Microbiol.">
        <title>The Global Catalogue of Microorganisms (GCM) 10K type strain sequencing project: providing services to taxonomists for standard genome sequencing and annotation.</title>
        <authorList>
            <consortium name="The Broad Institute Genomics Platform"/>
            <consortium name="The Broad Institute Genome Sequencing Center for Infectious Disease"/>
            <person name="Wu L."/>
            <person name="Ma J."/>
        </authorList>
    </citation>
    <scope>NUCLEOTIDE SEQUENCE [LARGE SCALE GENOMIC DNA]</scope>
    <source>
        <strain evidence="5 6">JCM 16014</strain>
    </source>
</reference>
<comment type="similarity">
    <text evidence="1">Belongs to the BlaI transcriptional regulatory family.</text>
</comment>
<evidence type="ECO:0000256" key="3">
    <source>
        <dbReference type="ARBA" id="ARBA00023125"/>
    </source>
</evidence>
<name>A0ABN2UJ31_9ACTN</name>